<evidence type="ECO:0000313" key="1">
    <source>
        <dbReference type="EMBL" id="AVL95233.1"/>
    </source>
</evidence>
<protein>
    <submittedName>
        <fullName evidence="1">Uncharacterized protein</fullName>
    </submittedName>
</protein>
<keyword evidence="2" id="KW-1185">Reference proteome</keyword>
<name>A0A2P1EMX4_9VIRU</name>
<sequence>MCIEGIHDIVSHILEGNPNLTSKQVRDEIIKLNSDLINDKIFMVVYPNIYGIVFCEIKLGLHEPRLKLNKPRLELDKPRLVVGVNNYYDDYDFDMSSINEIIFHDATNQFLQLEKNIDNFCSHLTSQEENKKSEYHKKCQNRIIQKMTNQRMVTKQKQRITKFRKY</sequence>
<organism evidence="1 2">
    <name type="scientific">Moumouvirus australiensis</name>
    <dbReference type="NCBI Taxonomy" id="2109587"/>
    <lineage>
        <taxon>Viruses</taxon>
        <taxon>Varidnaviria</taxon>
        <taxon>Bamfordvirae</taxon>
        <taxon>Nucleocytoviricota</taxon>
        <taxon>Megaviricetes</taxon>
        <taxon>Imitervirales</taxon>
        <taxon>Mimiviridae</taxon>
        <taxon>Megamimivirinae</taxon>
        <taxon>Moumouvirus</taxon>
        <taxon>Moumouvirus australiense</taxon>
    </lineage>
</organism>
<proteinExistence type="predicted"/>
<reference evidence="2" key="1">
    <citation type="submission" date="2018-01" db="EMBL/GenBank/DDBJ databases">
        <title>Testimony of 'menage a trois' revealed by the proteome of Megavirus virophage.</title>
        <authorList>
            <person name="Jeudy S."/>
            <person name="Bertaux L."/>
            <person name="Alempic J.-M."/>
            <person name="Lartigue A."/>
            <person name="Legendre M."/>
            <person name="Philippe N."/>
            <person name="Beucher L."/>
            <person name="Biondi E."/>
            <person name="Juul S."/>
            <person name="Turner D."/>
            <person name="Coute Y."/>
            <person name="Claverie J.-M."/>
            <person name="Abergel C."/>
        </authorList>
    </citation>
    <scope>NUCLEOTIDE SEQUENCE [LARGE SCALE GENOMIC DNA]</scope>
</reference>
<dbReference type="Proteomes" id="UP000289600">
    <property type="component" value="Segment"/>
</dbReference>
<evidence type="ECO:0000313" key="2">
    <source>
        <dbReference type="Proteomes" id="UP000289600"/>
    </source>
</evidence>
<accession>A0A2P1EMX4</accession>
<gene>
    <name evidence="1" type="ORF">mc_846</name>
</gene>
<dbReference type="EMBL" id="MG807320">
    <property type="protein sequence ID" value="AVL95233.1"/>
    <property type="molecule type" value="Genomic_DNA"/>
</dbReference>